<feature type="region of interest" description="Disordered" evidence="1">
    <location>
        <begin position="544"/>
        <end position="590"/>
    </location>
</feature>
<feature type="region of interest" description="Disordered" evidence="1">
    <location>
        <begin position="1"/>
        <end position="126"/>
    </location>
</feature>
<feature type="compositionally biased region" description="Polar residues" evidence="1">
    <location>
        <begin position="609"/>
        <end position="644"/>
    </location>
</feature>
<feature type="compositionally biased region" description="Low complexity" evidence="1">
    <location>
        <begin position="743"/>
        <end position="756"/>
    </location>
</feature>
<feature type="domain" description="DUF7877" evidence="2">
    <location>
        <begin position="132"/>
        <end position="250"/>
    </location>
</feature>
<feature type="compositionally biased region" description="Polar residues" evidence="1">
    <location>
        <begin position="797"/>
        <end position="807"/>
    </location>
</feature>
<feature type="compositionally biased region" description="Low complexity" evidence="1">
    <location>
        <begin position="770"/>
        <end position="796"/>
    </location>
</feature>
<feature type="compositionally biased region" description="Polar residues" evidence="1">
    <location>
        <begin position="670"/>
        <end position="682"/>
    </location>
</feature>
<accession>A0AAV9UWY3</accession>
<feature type="compositionally biased region" description="Pro residues" evidence="1">
    <location>
        <begin position="569"/>
        <end position="581"/>
    </location>
</feature>
<feature type="compositionally biased region" description="Low complexity" evidence="1">
    <location>
        <begin position="645"/>
        <end position="655"/>
    </location>
</feature>
<evidence type="ECO:0000256" key="1">
    <source>
        <dbReference type="SAM" id="MobiDB-lite"/>
    </source>
</evidence>
<sequence length="845" mass="92289">MATATSAHPTMNGFGQPPPSPSPATAASASISHHAGNAPNHLTSANATSKPTVSVAPSPFSTPSVQHHAGLSNPNGGLPLPKTPYNHPARTPPLDSASITGKRKRADSSPVKEPQNASGTVPPAHRQQLLSTLRRNFLSTLTEYDVGISLLDRPVALDSSSHEAKKSKVQPAPSGLETLRQRIASDTFYTSLPPILKDVNTVVNEASEGLGAPVGVAPEDEMKDDDGVPVKNEAGDTIARIQKFKQVAMGLISQAATQYPFLNVSEEEKAVDTESAESDGSPFRAQRPYKFALSIVGNSGNRMYSIIHSPRTGRTGARQKKLEDIDVDQVSDERMLREMALPVHAQVVKIYQAEAEAAFRKPFTVKDMLPAHAKTSSPRRDKKAAESKTSPKGLETTQWLYYGPFASFAPTSDEGNAVISLQEKNRLWYSMHGEEALRQVRSSGKETEDEDAEFKKMADSYEPIPIDPALFESESESDKALREMSDLLVDLRIRQATRASKPNQSQQPKVDAAETEAYQKALARLTDLVGKLDPESFDKIDSLLDSVPDSRSNLPAVRFPIQGSAPNPEKAPQPASAPTPGPQYTTTRVSYAGYGGDGAFSPSARVVSNRPSSQNQYTRSSGYSQQHYPPQTPVNRQSYSHNPSYYTPQPQYTQQRQAVPSTPQFPPGNYANSPFSRSSQSAVPRIAAAGGQQVYIHAGSGSYQQPAIRQTTGYITQNTSQGPMQVQTGRRVSMVPQTPQPQPQQSQQPHRPQSGQGYHYTSSHNYQVAQQTQQHIIMRQQQQQQQQQPHPQYHQPGTPNQGQYVYAQQSMRHAMTPNQPRIIYANGYQPPSRMMQGPPPAEATK</sequence>
<name>A0AAV9UWY3_9PEZI</name>
<evidence type="ECO:0000313" key="4">
    <source>
        <dbReference type="Proteomes" id="UP001375240"/>
    </source>
</evidence>
<comment type="caution">
    <text evidence="3">The sequence shown here is derived from an EMBL/GenBank/DDBJ whole genome shotgun (WGS) entry which is preliminary data.</text>
</comment>
<organism evidence="3 4">
    <name type="scientific">Orbilia brochopaga</name>
    <dbReference type="NCBI Taxonomy" id="3140254"/>
    <lineage>
        <taxon>Eukaryota</taxon>
        <taxon>Fungi</taxon>
        <taxon>Dikarya</taxon>
        <taxon>Ascomycota</taxon>
        <taxon>Pezizomycotina</taxon>
        <taxon>Orbiliomycetes</taxon>
        <taxon>Orbiliales</taxon>
        <taxon>Orbiliaceae</taxon>
        <taxon>Orbilia</taxon>
    </lineage>
</organism>
<feature type="region of interest" description="Disordered" evidence="1">
    <location>
        <begin position="370"/>
        <end position="391"/>
    </location>
</feature>
<feature type="region of interest" description="Disordered" evidence="1">
    <location>
        <begin position="731"/>
        <end position="807"/>
    </location>
</feature>
<dbReference type="AlphaFoldDB" id="A0AAV9UWY3"/>
<feature type="compositionally biased region" description="Low complexity" evidence="1">
    <location>
        <begin position="23"/>
        <end position="35"/>
    </location>
</feature>
<feature type="compositionally biased region" description="Polar residues" evidence="1">
    <location>
        <begin position="759"/>
        <end position="769"/>
    </location>
</feature>
<gene>
    <name evidence="3" type="ORF">TWF696_006259</name>
</gene>
<feature type="compositionally biased region" description="Polar residues" evidence="1">
    <location>
        <begin position="40"/>
        <end position="52"/>
    </location>
</feature>
<dbReference type="EMBL" id="JAVHNQ010000004">
    <property type="protein sequence ID" value="KAK6350008.1"/>
    <property type="molecule type" value="Genomic_DNA"/>
</dbReference>
<dbReference type="Pfam" id="PF25289">
    <property type="entry name" value="DUF7877"/>
    <property type="match status" value="1"/>
</dbReference>
<proteinExistence type="predicted"/>
<dbReference type="Proteomes" id="UP001375240">
    <property type="component" value="Unassembled WGS sequence"/>
</dbReference>
<evidence type="ECO:0000259" key="2">
    <source>
        <dbReference type="Pfam" id="PF25289"/>
    </source>
</evidence>
<protein>
    <recommendedName>
        <fullName evidence="2">DUF7877 domain-containing protein</fullName>
    </recommendedName>
</protein>
<reference evidence="3 4" key="1">
    <citation type="submission" date="2019-10" db="EMBL/GenBank/DDBJ databases">
        <authorList>
            <person name="Palmer J.M."/>
        </authorList>
    </citation>
    <scope>NUCLEOTIDE SEQUENCE [LARGE SCALE GENOMIC DNA]</scope>
    <source>
        <strain evidence="3 4">TWF696</strain>
    </source>
</reference>
<feature type="region of interest" description="Disordered" evidence="1">
    <location>
        <begin position="822"/>
        <end position="845"/>
    </location>
</feature>
<keyword evidence="4" id="KW-1185">Reference proteome</keyword>
<evidence type="ECO:0000313" key="3">
    <source>
        <dbReference type="EMBL" id="KAK6350008.1"/>
    </source>
</evidence>
<feature type="region of interest" description="Disordered" evidence="1">
    <location>
        <begin position="602"/>
        <end position="683"/>
    </location>
</feature>
<dbReference type="InterPro" id="IPR057199">
    <property type="entry name" value="DUF7877"/>
</dbReference>